<evidence type="ECO:0000259" key="9">
    <source>
        <dbReference type="Pfam" id="PF16916"/>
    </source>
</evidence>
<keyword evidence="3" id="KW-0813">Transport</keyword>
<feature type="transmembrane region" description="Helical" evidence="7">
    <location>
        <begin position="197"/>
        <end position="215"/>
    </location>
</feature>
<dbReference type="InterPro" id="IPR050291">
    <property type="entry name" value="CDF_Transporter"/>
</dbReference>
<dbReference type="Pfam" id="PF01545">
    <property type="entry name" value="Cation_efflux"/>
    <property type="match status" value="1"/>
</dbReference>
<dbReference type="SUPFAM" id="SSF161111">
    <property type="entry name" value="Cation efflux protein transmembrane domain-like"/>
    <property type="match status" value="1"/>
</dbReference>
<evidence type="ECO:0000256" key="7">
    <source>
        <dbReference type="SAM" id="Phobius"/>
    </source>
</evidence>
<dbReference type="Pfam" id="PF16916">
    <property type="entry name" value="ZT_dimer"/>
    <property type="match status" value="1"/>
</dbReference>
<feature type="domain" description="Cation efflux protein cytoplasmic" evidence="9">
    <location>
        <begin position="227"/>
        <end position="303"/>
    </location>
</feature>
<dbReference type="InterPro" id="IPR036837">
    <property type="entry name" value="Cation_efflux_CTD_sf"/>
</dbReference>
<evidence type="ECO:0000256" key="6">
    <source>
        <dbReference type="ARBA" id="ARBA00023136"/>
    </source>
</evidence>
<feature type="transmembrane region" description="Helical" evidence="7">
    <location>
        <begin position="24"/>
        <end position="47"/>
    </location>
</feature>
<sequence length="397" mass="43572">MTAFLVKHFIRDPDNTQDVAVRTAFGNLAGAVGIVCNVFLCLAKLVVGTVFGSISITADAVNNLSDASSSIITLLGFKLSSRPADEEHPYGHARIEYLAGLCVSVMILVIGVELARSSLDKILHPTPVVFSWLTVFVLVLSICVKLWMAMFNRTIGRKIGSSTLEATAADSRNDVISTSAVLMAALISHFTSLSLDGWMGLAVAVFIFVSGLGVLRDTLNPLLGEAPSQEMTEYIARKVLSYEGVLGTHDLMVHDYGPGRCFASVHVEMDAKEDVMKSHDIIDNIERDFHEQDNIHLVIHYDPIVTGDEAVGSMRSWIQEKVKTISPELSIHDFRMVQGISHTNLIFDVVVPHNFELSDQVLREKIQKLVSGEKTRYYTVVTVDHSYAPFHTDGAGI</sequence>
<comment type="similarity">
    <text evidence="2">Belongs to the cation diffusion facilitator (CDF) transporter (TC 2.A.4) family.</text>
</comment>
<proteinExistence type="inferred from homology"/>
<feature type="domain" description="Cation efflux protein transmembrane" evidence="8">
    <location>
        <begin position="32"/>
        <end position="223"/>
    </location>
</feature>
<feature type="transmembrane region" description="Helical" evidence="7">
    <location>
        <begin position="129"/>
        <end position="152"/>
    </location>
</feature>
<dbReference type="InterPro" id="IPR058533">
    <property type="entry name" value="Cation_efflux_TM"/>
</dbReference>
<evidence type="ECO:0000313" key="10">
    <source>
        <dbReference type="EMBL" id="MEQ2518965.1"/>
    </source>
</evidence>
<evidence type="ECO:0000256" key="4">
    <source>
        <dbReference type="ARBA" id="ARBA00022692"/>
    </source>
</evidence>
<dbReference type="EMBL" id="JBBMFA010000023">
    <property type="protein sequence ID" value="MEQ2518965.1"/>
    <property type="molecule type" value="Genomic_DNA"/>
</dbReference>
<gene>
    <name evidence="10" type="ORF">WMO24_00690</name>
</gene>
<evidence type="ECO:0000256" key="2">
    <source>
        <dbReference type="ARBA" id="ARBA00008114"/>
    </source>
</evidence>
<dbReference type="InterPro" id="IPR027469">
    <property type="entry name" value="Cation_efflux_TMD_sf"/>
</dbReference>
<dbReference type="NCBIfam" id="TIGR01297">
    <property type="entry name" value="CDF"/>
    <property type="match status" value="1"/>
</dbReference>
<dbReference type="Proteomes" id="UP001477672">
    <property type="component" value="Unassembled WGS sequence"/>
</dbReference>
<dbReference type="Gene3D" id="1.20.1510.10">
    <property type="entry name" value="Cation efflux protein transmembrane domain"/>
    <property type="match status" value="1"/>
</dbReference>
<evidence type="ECO:0000313" key="11">
    <source>
        <dbReference type="Proteomes" id="UP001477672"/>
    </source>
</evidence>
<evidence type="ECO:0000256" key="3">
    <source>
        <dbReference type="ARBA" id="ARBA00022448"/>
    </source>
</evidence>
<evidence type="ECO:0000256" key="1">
    <source>
        <dbReference type="ARBA" id="ARBA00004141"/>
    </source>
</evidence>
<dbReference type="InterPro" id="IPR002524">
    <property type="entry name" value="Cation_efflux"/>
</dbReference>
<comment type="caution">
    <text evidence="10">The sequence shown here is derived from an EMBL/GenBank/DDBJ whole genome shotgun (WGS) entry which is preliminary data.</text>
</comment>
<feature type="transmembrane region" description="Helical" evidence="7">
    <location>
        <begin position="97"/>
        <end position="117"/>
    </location>
</feature>
<dbReference type="RefSeq" id="WP_349214147.1">
    <property type="nucleotide sequence ID" value="NZ_JBBMFA010000023.1"/>
</dbReference>
<comment type="subcellular location">
    <subcellularLocation>
        <location evidence="1">Membrane</location>
        <topology evidence="1">Multi-pass membrane protein</topology>
    </subcellularLocation>
</comment>
<dbReference type="PANTHER" id="PTHR43840:SF15">
    <property type="entry name" value="MITOCHONDRIAL METAL TRANSPORTER 1-RELATED"/>
    <property type="match status" value="1"/>
</dbReference>
<dbReference type="SUPFAM" id="SSF160240">
    <property type="entry name" value="Cation efflux protein cytoplasmic domain-like"/>
    <property type="match status" value="1"/>
</dbReference>
<dbReference type="InterPro" id="IPR027470">
    <property type="entry name" value="Cation_efflux_CTD"/>
</dbReference>
<keyword evidence="4 7" id="KW-0812">Transmembrane</keyword>
<accession>A0ABV1GAU4</accession>
<evidence type="ECO:0000256" key="5">
    <source>
        <dbReference type="ARBA" id="ARBA00022989"/>
    </source>
</evidence>
<organism evidence="10 11">
    <name type="scientific">Ruthenibacterium intestinale</name>
    <dbReference type="NCBI Taxonomy" id="3133163"/>
    <lineage>
        <taxon>Bacteria</taxon>
        <taxon>Bacillati</taxon>
        <taxon>Bacillota</taxon>
        <taxon>Clostridia</taxon>
        <taxon>Eubacteriales</taxon>
        <taxon>Oscillospiraceae</taxon>
        <taxon>Ruthenibacterium</taxon>
    </lineage>
</organism>
<protein>
    <submittedName>
        <fullName evidence="10">Cation diffusion facilitator family transporter</fullName>
    </submittedName>
</protein>
<keyword evidence="5 7" id="KW-1133">Transmembrane helix</keyword>
<reference evidence="10 11" key="1">
    <citation type="submission" date="2024-03" db="EMBL/GenBank/DDBJ databases">
        <title>Human intestinal bacterial collection.</title>
        <authorList>
            <person name="Pauvert C."/>
            <person name="Hitch T.C.A."/>
            <person name="Clavel T."/>
        </authorList>
    </citation>
    <scope>NUCLEOTIDE SEQUENCE [LARGE SCALE GENOMIC DNA]</scope>
    <source>
        <strain evidence="10 11">CLA-JM-H11</strain>
    </source>
</reference>
<dbReference type="Gene3D" id="3.30.70.1350">
    <property type="entry name" value="Cation efflux protein, cytoplasmic domain"/>
    <property type="match status" value="1"/>
</dbReference>
<keyword evidence="6 7" id="KW-0472">Membrane</keyword>
<keyword evidence="11" id="KW-1185">Reference proteome</keyword>
<evidence type="ECO:0000259" key="8">
    <source>
        <dbReference type="Pfam" id="PF01545"/>
    </source>
</evidence>
<name>A0ABV1GAU4_9FIRM</name>
<dbReference type="PANTHER" id="PTHR43840">
    <property type="entry name" value="MITOCHONDRIAL METAL TRANSPORTER 1-RELATED"/>
    <property type="match status" value="1"/>
</dbReference>